<proteinExistence type="predicted"/>
<name>A0A6J6C731_9ZZZZ</name>
<evidence type="ECO:0000256" key="1">
    <source>
        <dbReference type="SAM" id="MobiDB-lite"/>
    </source>
</evidence>
<protein>
    <submittedName>
        <fullName evidence="2">Unannotated protein</fullName>
    </submittedName>
</protein>
<dbReference type="EMBL" id="CAEZSP010000041">
    <property type="protein sequence ID" value="CAB4546293.1"/>
    <property type="molecule type" value="Genomic_DNA"/>
</dbReference>
<organism evidence="2">
    <name type="scientific">freshwater metagenome</name>
    <dbReference type="NCBI Taxonomy" id="449393"/>
    <lineage>
        <taxon>unclassified sequences</taxon>
        <taxon>metagenomes</taxon>
        <taxon>ecological metagenomes</taxon>
    </lineage>
</organism>
<reference evidence="2" key="1">
    <citation type="submission" date="2020-05" db="EMBL/GenBank/DDBJ databases">
        <authorList>
            <person name="Chiriac C."/>
            <person name="Salcher M."/>
            <person name="Ghai R."/>
            <person name="Kavagutti S V."/>
        </authorList>
    </citation>
    <scope>NUCLEOTIDE SEQUENCE</scope>
</reference>
<sequence>MSLTRVDFPEPETPVTDTKRPNGISTSISFRLFSFAPLMTSFRFGSTGRRCEGISIDLRPDRYAPVIDSSDAMSSSYEPETTTLPPCSPAPGPISTTQSAVRIVSSSCSTTINVFPKLRSLVKVSISRRLSLWWRPILGSSRT</sequence>
<gene>
    <name evidence="2" type="ORF">UFOPK1440_00804</name>
</gene>
<evidence type="ECO:0000313" key="2">
    <source>
        <dbReference type="EMBL" id="CAB4546293.1"/>
    </source>
</evidence>
<accession>A0A6J6C731</accession>
<feature type="region of interest" description="Disordered" evidence="1">
    <location>
        <begin position="1"/>
        <end position="21"/>
    </location>
</feature>
<feature type="region of interest" description="Disordered" evidence="1">
    <location>
        <begin position="71"/>
        <end position="91"/>
    </location>
</feature>
<dbReference type="AlphaFoldDB" id="A0A6J6C731"/>
<feature type="compositionally biased region" description="Polar residues" evidence="1">
    <location>
        <begin position="71"/>
        <end position="85"/>
    </location>
</feature>